<organism evidence="1 2">
    <name type="scientific">Methylorubrum extorquens (strain ATCC 14718 / DSM 1338 / JCM 2805 / NCIMB 9133 / AM1)</name>
    <name type="common">Methylobacterium extorquens</name>
    <dbReference type="NCBI Taxonomy" id="272630"/>
    <lineage>
        <taxon>Bacteria</taxon>
        <taxon>Pseudomonadati</taxon>
        <taxon>Pseudomonadota</taxon>
        <taxon>Alphaproteobacteria</taxon>
        <taxon>Hyphomicrobiales</taxon>
        <taxon>Methylobacteriaceae</taxon>
        <taxon>Methylorubrum</taxon>
    </lineage>
</organism>
<dbReference type="RefSeq" id="WP_012753797.1">
    <property type="nucleotide sequence ID" value="NC_012811.1"/>
</dbReference>
<keyword evidence="2" id="KW-1185">Reference proteome</keyword>
<evidence type="ECO:0000313" key="1">
    <source>
        <dbReference type="EMBL" id="ACS43328.1"/>
    </source>
</evidence>
<protein>
    <submittedName>
        <fullName evidence="1">Uncharacterized protein</fullName>
    </submittedName>
</protein>
<dbReference type="EMBL" id="CP001511">
    <property type="protein sequence ID" value="ACS43328.1"/>
    <property type="molecule type" value="Genomic_DNA"/>
</dbReference>
<gene>
    <name evidence="1" type="ordered locus">MexAM1_META2p0480</name>
</gene>
<sequence length="364" mass="40827">MLLTVSYAFPMRGRLPRQRNDRSYYVADQVMVRCAAPDEREAPVVLRWHQAGMLGTRPDPEAPVVEFRIYEGQLYRTMIRKEQWSENDRKVLTPHGAVALAADREHPHNVFLGGAGEFGEFGGKRDRDAADVTPAEEVEDVIVSSSGRDEVLAAIHAFAERTLWIGNEVMVRSGEPVYVLEEAWGERPRRVKVRTTDDFGSPGDPDYPCAEQIVRVDALHDILSVASRGEGEYDPDDPDTFRHILPGYVEVLDPGVLSYVHDQAPVFRHRLRQAVDAMCERIHREPVAVITAWAVLRDEARNESGDVGALADAARGYIEAVQGAYPSEGRRPNWRAESVAREVEHWEYAPVPEPEPASSGPRPF</sequence>
<accession>C5B4E6</accession>
<keyword evidence="1" id="KW-0614">Plasmid</keyword>
<evidence type="ECO:0000313" key="2">
    <source>
        <dbReference type="Proteomes" id="UP000009081"/>
    </source>
</evidence>
<name>C5B4E6_METEA</name>
<dbReference type="AlphaFoldDB" id="C5B4E6"/>
<dbReference type="HOGENOM" id="CLU_758231_0_0_5"/>
<proteinExistence type="predicted"/>
<geneLocation type="plasmid" evidence="1 2">
    <name>megaplasmid</name>
</geneLocation>
<reference evidence="1 2" key="1">
    <citation type="journal article" date="2009" name="PLoS ONE">
        <title>Methylobacterium genome sequences: a reference blueprint to investigate microbial metabolism of C1 compounds from natural and industrial sources.</title>
        <authorList>
            <person name="Vuilleumier S."/>
            <person name="Chistoserdova L."/>
            <person name="Lee M.-C."/>
            <person name="Bringel F."/>
            <person name="Lajus A."/>
            <person name="Zhou Y."/>
            <person name="Gourion B."/>
            <person name="Barbe V."/>
            <person name="Chang J."/>
            <person name="Cruveiller S."/>
            <person name="Dossat C."/>
            <person name="Gillett W."/>
            <person name="Gruffaz C."/>
            <person name="Haugen E."/>
            <person name="Hourcade E."/>
            <person name="Levy R."/>
            <person name="Mangenot S."/>
            <person name="Muller E."/>
            <person name="Nadalig T."/>
            <person name="Pagni M."/>
            <person name="Penny C."/>
            <person name="Peyraud R."/>
            <person name="Robinson D.G."/>
            <person name="Roche D."/>
            <person name="Rouy Z."/>
            <person name="Saenampechek C."/>
            <person name="Salvignol G."/>
            <person name="Vallenet D."/>
            <person name="Wu Z."/>
            <person name="Marx C.J."/>
            <person name="Vorholt J.A."/>
            <person name="Olson M.V."/>
            <person name="Kaul R."/>
            <person name="Weissenbach J."/>
            <person name="Medigue C."/>
            <person name="Lidstrom M.E."/>
        </authorList>
    </citation>
    <scope>NUCLEOTIDE SEQUENCE [LARGE SCALE GENOMIC DNA]</scope>
    <source>
        <strain evidence="2">ATCC 14718 / DSM 1338 / JCM 2805 / NCIMB 9133 / AM1</strain>
    </source>
</reference>
<dbReference type="KEGG" id="mea:Mex_2p0480"/>
<dbReference type="Proteomes" id="UP000009081">
    <property type="component" value="Plasmid megaplasmid"/>
</dbReference>